<proteinExistence type="predicted"/>
<dbReference type="Proteomes" id="UP000664601">
    <property type="component" value="Unassembled WGS sequence"/>
</dbReference>
<reference evidence="2 3" key="1">
    <citation type="submission" date="2021-03" db="EMBL/GenBank/DDBJ databases">
        <title>Enterococcal diversity collection.</title>
        <authorList>
            <person name="Gilmore M.S."/>
            <person name="Schwartzman J."/>
            <person name="Van Tyne D."/>
            <person name="Martin M."/>
            <person name="Earl A.M."/>
            <person name="Manson A.L."/>
            <person name="Straub T."/>
            <person name="Salamzade R."/>
            <person name="Saavedra J."/>
            <person name="Lebreton F."/>
            <person name="Prichula J."/>
            <person name="Schaufler K."/>
            <person name="Gaca A."/>
            <person name="Sgardioli B."/>
            <person name="Wagenaar J."/>
            <person name="Strong T."/>
        </authorList>
    </citation>
    <scope>NUCLEOTIDE SEQUENCE [LARGE SCALE GENOMIC DNA]</scope>
    <source>
        <strain evidence="2 3">669A</strain>
    </source>
</reference>
<evidence type="ECO:0000313" key="3">
    <source>
        <dbReference type="Proteomes" id="UP000664601"/>
    </source>
</evidence>
<dbReference type="RefSeq" id="WP_207673482.1">
    <property type="nucleotide sequence ID" value="NZ_JAFREM010000016.1"/>
</dbReference>
<keyword evidence="3" id="KW-1185">Reference proteome</keyword>
<sequence>MNIFYDSYGVFQWASIAAIVAGFGAMVSFIFSLLSYFNSKKTMEVQKEMDQKKIDADIISKSRMHWIDNTKILTTTFLTDSVTLASNYKMFVQKIVQLNGIKIDAGVNLERSKNAKLSREERDFARSEYTYWMEKGSKVFNQDMEKRAENINELLKSVTNNFMLIKLNFSDNEENNRIVNLAFEISEELRNYSLNSGWDQFASENQLIEHLRITDRIWRENSKKADQLTVILRDYYKKEWEKVKKGE</sequence>
<gene>
    <name evidence="2" type="ORF">JZO70_10300</name>
</gene>
<organism evidence="2 3">
    <name type="scientific">Candidatus Enterococcus moelleringii</name>
    <dbReference type="NCBI Taxonomy" id="2815325"/>
    <lineage>
        <taxon>Bacteria</taxon>
        <taxon>Bacillati</taxon>
        <taxon>Bacillota</taxon>
        <taxon>Bacilli</taxon>
        <taxon>Lactobacillales</taxon>
        <taxon>Enterococcaceae</taxon>
        <taxon>Enterococcus</taxon>
    </lineage>
</organism>
<name>A0ABS3LBV8_9ENTE</name>
<keyword evidence="1" id="KW-0812">Transmembrane</keyword>
<feature type="transmembrane region" description="Helical" evidence="1">
    <location>
        <begin position="12"/>
        <end position="37"/>
    </location>
</feature>
<evidence type="ECO:0000313" key="2">
    <source>
        <dbReference type="EMBL" id="MBO1306555.1"/>
    </source>
</evidence>
<protein>
    <recommendedName>
        <fullName evidence="4">Phage protein</fullName>
    </recommendedName>
</protein>
<dbReference type="EMBL" id="JAFREM010000016">
    <property type="protein sequence ID" value="MBO1306555.1"/>
    <property type="molecule type" value="Genomic_DNA"/>
</dbReference>
<evidence type="ECO:0008006" key="4">
    <source>
        <dbReference type="Google" id="ProtNLM"/>
    </source>
</evidence>
<accession>A0ABS3LBV8</accession>
<comment type="caution">
    <text evidence="2">The sequence shown here is derived from an EMBL/GenBank/DDBJ whole genome shotgun (WGS) entry which is preliminary data.</text>
</comment>
<evidence type="ECO:0000256" key="1">
    <source>
        <dbReference type="SAM" id="Phobius"/>
    </source>
</evidence>
<keyword evidence="1" id="KW-1133">Transmembrane helix</keyword>
<keyword evidence="1" id="KW-0472">Membrane</keyword>